<gene>
    <name evidence="3" type="ORF">A6F49_10085</name>
</gene>
<protein>
    <recommendedName>
        <fullName evidence="5">DUF3040 domain-containing protein</fullName>
    </recommendedName>
</protein>
<keyword evidence="2" id="KW-1133">Transmembrane helix</keyword>
<keyword evidence="2" id="KW-0812">Transmembrane</keyword>
<organism evidence="3 4">
    <name type="scientific">Enteractinococcus helveticum</name>
    <dbReference type="NCBI Taxonomy" id="1837282"/>
    <lineage>
        <taxon>Bacteria</taxon>
        <taxon>Bacillati</taxon>
        <taxon>Actinomycetota</taxon>
        <taxon>Actinomycetes</taxon>
        <taxon>Micrococcales</taxon>
        <taxon>Micrococcaceae</taxon>
    </lineage>
</organism>
<dbReference type="RefSeq" id="WP_043057871.1">
    <property type="nucleotide sequence ID" value="NZ_LXEY01000018.1"/>
</dbReference>
<evidence type="ECO:0000313" key="3">
    <source>
        <dbReference type="EMBL" id="OAV60831.1"/>
    </source>
</evidence>
<dbReference type="EMBL" id="LXEY01000018">
    <property type="protein sequence ID" value="OAV60831.1"/>
    <property type="molecule type" value="Genomic_DNA"/>
</dbReference>
<dbReference type="STRING" id="1837282.A6F49_10085"/>
<feature type="compositionally biased region" description="Basic and acidic residues" evidence="1">
    <location>
        <begin position="115"/>
        <end position="126"/>
    </location>
</feature>
<dbReference type="InterPro" id="IPR021401">
    <property type="entry name" value="DUF3040"/>
</dbReference>
<sequence length="126" mass="13798">MGLSDREQEVFAEIESQLISDDPKFASQMQMNAKGPLRRFSTRNIVLGVLTATIGIVVLLTGVTIDAIWLGIVGFIVMGGGIYLATKRTTKPPSKSGRRGGSGSSKSNHGFMEGLESRWDERRRQQ</sequence>
<comment type="caution">
    <text evidence="3">The sequence shown here is derived from an EMBL/GenBank/DDBJ whole genome shotgun (WGS) entry which is preliminary data.</text>
</comment>
<keyword evidence="2" id="KW-0472">Membrane</keyword>
<evidence type="ECO:0000313" key="4">
    <source>
        <dbReference type="Proteomes" id="UP000078292"/>
    </source>
</evidence>
<evidence type="ECO:0008006" key="5">
    <source>
        <dbReference type="Google" id="ProtNLM"/>
    </source>
</evidence>
<accession>A0A1B7LZB7</accession>
<evidence type="ECO:0000256" key="1">
    <source>
        <dbReference type="SAM" id="MobiDB-lite"/>
    </source>
</evidence>
<keyword evidence="4" id="KW-1185">Reference proteome</keyword>
<feature type="transmembrane region" description="Helical" evidence="2">
    <location>
        <begin position="44"/>
        <end position="61"/>
    </location>
</feature>
<dbReference type="AlphaFoldDB" id="A0A1B7LZB7"/>
<reference evidence="3 4" key="1">
    <citation type="submission" date="2016-04" db="EMBL/GenBank/DDBJ databases">
        <title>First whole genome shotgun sequence of the bacterium Enteractinococcus sp. strain UASWS1574.</title>
        <authorList>
            <person name="Crovadore J."/>
            <person name="Chablais R."/>
            <person name="Lefort F."/>
        </authorList>
    </citation>
    <scope>NUCLEOTIDE SEQUENCE [LARGE SCALE GENOMIC DNA]</scope>
    <source>
        <strain evidence="3 4">UASWS1574</strain>
    </source>
</reference>
<dbReference type="Pfam" id="PF11239">
    <property type="entry name" value="DUF3040"/>
    <property type="match status" value="1"/>
</dbReference>
<proteinExistence type="predicted"/>
<evidence type="ECO:0000256" key="2">
    <source>
        <dbReference type="SAM" id="Phobius"/>
    </source>
</evidence>
<feature type="transmembrane region" description="Helical" evidence="2">
    <location>
        <begin position="67"/>
        <end position="86"/>
    </location>
</feature>
<dbReference type="OrthoDB" id="4807686at2"/>
<name>A0A1B7LZB7_9MICC</name>
<feature type="region of interest" description="Disordered" evidence="1">
    <location>
        <begin position="87"/>
        <end position="126"/>
    </location>
</feature>
<dbReference type="Proteomes" id="UP000078292">
    <property type="component" value="Unassembled WGS sequence"/>
</dbReference>